<dbReference type="STRING" id="984485.A0A1E4RNJ4"/>
<organism evidence="2 3">
    <name type="scientific">Hyphopichia burtonii NRRL Y-1933</name>
    <dbReference type="NCBI Taxonomy" id="984485"/>
    <lineage>
        <taxon>Eukaryota</taxon>
        <taxon>Fungi</taxon>
        <taxon>Dikarya</taxon>
        <taxon>Ascomycota</taxon>
        <taxon>Saccharomycotina</taxon>
        <taxon>Pichiomycetes</taxon>
        <taxon>Debaryomycetaceae</taxon>
        <taxon>Hyphopichia</taxon>
    </lineage>
</organism>
<evidence type="ECO:0000313" key="2">
    <source>
        <dbReference type="EMBL" id="ODV68837.1"/>
    </source>
</evidence>
<reference evidence="3" key="1">
    <citation type="submission" date="2016-05" db="EMBL/GenBank/DDBJ databases">
        <title>Comparative genomics of biotechnologically important yeasts.</title>
        <authorList>
            <consortium name="DOE Joint Genome Institute"/>
            <person name="Riley R."/>
            <person name="Haridas S."/>
            <person name="Wolfe K.H."/>
            <person name="Lopes M.R."/>
            <person name="Hittinger C.T."/>
            <person name="Goker M."/>
            <person name="Salamov A."/>
            <person name="Wisecaver J."/>
            <person name="Long T.M."/>
            <person name="Aerts A.L."/>
            <person name="Barry K."/>
            <person name="Choi C."/>
            <person name="Clum A."/>
            <person name="Coughlan A.Y."/>
            <person name="Deshpande S."/>
            <person name="Douglass A.P."/>
            <person name="Hanson S.J."/>
            <person name="Klenk H.-P."/>
            <person name="Labutti K."/>
            <person name="Lapidus A."/>
            <person name="Lindquist E."/>
            <person name="Lipzen A."/>
            <person name="Meier-Kolthoff J.P."/>
            <person name="Ohm R.A."/>
            <person name="Otillar R.P."/>
            <person name="Pangilinan J."/>
            <person name="Peng Y."/>
            <person name="Rokas A."/>
            <person name="Rosa C.A."/>
            <person name="Scheuner C."/>
            <person name="Sibirny A.A."/>
            <person name="Slot J.C."/>
            <person name="Stielow J.B."/>
            <person name="Sun H."/>
            <person name="Kurtzman C.P."/>
            <person name="Blackwell M."/>
            <person name="Grigoriev I.V."/>
            <person name="Jeffries T.W."/>
        </authorList>
    </citation>
    <scope>NUCLEOTIDE SEQUENCE [LARGE SCALE GENOMIC DNA]</scope>
    <source>
        <strain evidence="3">NRRL Y-1933</strain>
    </source>
</reference>
<dbReference type="PANTHER" id="PTHR46590:SF1">
    <property type="entry name" value="PHOSPHATIDYLINOSITOL TRANSFER PROTEIN CSR1"/>
    <property type="match status" value="1"/>
</dbReference>
<dbReference type="SMART" id="SM00516">
    <property type="entry name" value="SEC14"/>
    <property type="match status" value="1"/>
</dbReference>
<dbReference type="Proteomes" id="UP000095085">
    <property type="component" value="Unassembled WGS sequence"/>
</dbReference>
<dbReference type="PANTHER" id="PTHR46590">
    <property type="entry name" value="PHOSPHATIDYLINOSITOL TRANSFER PROTEIN CSR1-RELATED"/>
    <property type="match status" value="1"/>
</dbReference>
<dbReference type="InterPro" id="IPR001251">
    <property type="entry name" value="CRAL-TRIO_dom"/>
</dbReference>
<feature type="domain" description="CRAL-TRIO" evidence="1">
    <location>
        <begin position="198"/>
        <end position="359"/>
    </location>
</feature>
<dbReference type="Gene3D" id="3.40.525.10">
    <property type="entry name" value="CRAL-TRIO lipid binding domain"/>
    <property type="match status" value="1"/>
</dbReference>
<dbReference type="InterPro" id="IPR036273">
    <property type="entry name" value="CRAL/TRIO_N_dom_sf"/>
</dbReference>
<dbReference type="InterPro" id="IPR052432">
    <property type="entry name" value="PITP/CRAL-TRIO"/>
</dbReference>
<dbReference type="RefSeq" id="XP_020077904.1">
    <property type="nucleotide sequence ID" value="XM_020218435.1"/>
</dbReference>
<proteinExistence type="predicted"/>
<evidence type="ECO:0000259" key="1">
    <source>
        <dbReference type="PROSITE" id="PS50191"/>
    </source>
</evidence>
<protein>
    <submittedName>
        <fullName evidence="2">CRAL/TRIO domain-containing protein</fullName>
    </submittedName>
</protein>
<dbReference type="EMBL" id="KV454539">
    <property type="protein sequence ID" value="ODV68837.1"/>
    <property type="molecule type" value="Genomic_DNA"/>
</dbReference>
<dbReference type="PROSITE" id="PS50191">
    <property type="entry name" value="CRAL_TRIO"/>
    <property type="match status" value="1"/>
</dbReference>
<gene>
    <name evidence="2" type="ORF">HYPBUDRAFT_105745</name>
</gene>
<dbReference type="SUPFAM" id="SSF52087">
    <property type="entry name" value="CRAL/TRIO domain"/>
    <property type="match status" value="1"/>
</dbReference>
<accession>A0A1E4RNJ4</accession>
<evidence type="ECO:0000313" key="3">
    <source>
        <dbReference type="Proteomes" id="UP000095085"/>
    </source>
</evidence>
<dbReference type="CDD" id="cd00170">
    <property type="entry name" value="SEC14"/>
    <property type="match status" value="1"/>
</dbReference>
<dbReference type="OrthoDB" id="43460at2759"/>
<keyword evidence="3" id="KW-1185">Reference proteome</keyword>
<dbReference type="Pfam" id="PF00650">
    <property type="entry name" value="CRAL_TRIO"/>
    <property type="match status" value="1"/>
</dbReference>
<dbReference type="AlphaFoldDB" id="A0A1E4RNJ4"/>
<name>A0A1E4RNJ4_9ASCO</name>
<dbReference type="SUPFAM" id="SSF46938">
    <property type="entry name" value="CRAL/TRIO N-terminal domain"/>
    <property type="match status" value="1"/>
</dbReference>
<dbReference type="GeneID" id="30992985"/>
<dbReference type="InterPro" id="IPR036865">
    <property type="entry name" value="CRAL-TRIO_dom_sf"/>
</dbReference>
<sequence>MSEVFSSITPLSKKEEISVKQIYAYLLKSWGYDVKLTLKEIHEESKFIGSADANQCNSNNFQSSGLTEETRKTYFLARKNLHYLEGAPNDTSLEETLNEKSSKTRSSKHFHHHVKVNKDITHHLLTKYNPEEMHSSFLNSLRNDTFDLNTMRYVVARDFHVENSLQMLIKCLDWRWNSHQVDDWVYAGDAEIYWKGKKKEFIEAFKLNQAYLRGHDKENRPICVIHVQKHLRSNCPDHDFEHFICLIIEWFRLGFKPKEGVSKGSILFDMTGFGMKNADLAAVKFLASMFEANYPECLGMIWVHNAPWIFNAVWKIIKGWLDPVVASKIRFTKGEKDLGQYIDSKYIPKALGGSDTYKNEYLPPSKETDDRKPKDEEFGKFVEERDELVAKFMQSTINWIQAKDAQESAFYLKERDGIQNTLSSNYKKIDPYIRTRGAFERNGQLKVE</sequence>